<feature type="region of interest" description="Disordered" evidence="1">
    <location>
        <begin position="1324"/>
        <end position="1378"/>
    </location>
</feature>
<accession>A0ABV9HSM8</accession>
<proteinExistence type="predicted"/>
<feature type="chain" id="PRO_5045849418" evidence="2">
    <location>
        <begin position="23"/>
        <end position="1990"/>
    </location>
</feature>
<keyword evidence="2" id="KW-0732">Signal</keyword>
<keyword evidence="4" id="KW-1185">Reference proteome</keyword>
<comment type="caution">
    <text evidence="3">The sequence shown here is derived from an EMBL/GenBank/DDBJ whole genome shotgun (WGS) entry which is preliminary data.</text>
</comment>
<feature type="compositionally biased region" description="Polar residues" evidence="1">
    <location>
        <begin position="1343"/>
        <end position="1365"/>
    </location>
</feature>
<evidence type="ECO:0000256" key="2">
    <source>
        <dbReference type="SAM" id="SignalP"/>
    </source>
</evidence>
<dbReference type="EMBL" id="JBHSFV010000002">
    <property type="protein sequence ID" value="MFC4633158.1"/>
    <property type="molecule type" value="Genomic_DNA"/>
</dbReference>
<evidence type="ECO:0000313" key="3">
    <source>
        <dbReference type="EMBL" id="MFC4633158.1"/>
    </source>
</evidence>
<dbReference type="Proteomes" id="UP001596043">
    <property type="component" value="Unassembled WGS sequence"/>
</dbReference>
<evidence type="ECO:0000256" key="1">
    <source>
        <dbReference type="SAM" id="MobiDB-lite"/>
    </source>
</evidence>
<protein>
    <submittedName>
        <fullName evidence="3">Uncharacterized protein</fullName>
    </submittedName>
</protein>
<evidence type="ECO:0000313" key="4">
    <source>
        <dbReference type="Proteomes" id="UP001596043"/>
    </source>
</evidence>
<reference evidence="4" key="1">
    <citation type="journal article" date="2019" name="Int. J. Syst. Evol. Microbiol.">
        <title>The Global Catalogue of Microorganisms (GCM) 10K type strain sequencing project: providing services to taxonomists for standard genome sequencing and annotation.</title>
        <authorList>
            <consortium name="The Broad Institute Genomics Platform"/>
            <consortium name="The Broad Institute Genome Sequencing Center for Infectious Disease"/>
            <person name="Wu L."/>
            <person name="Ma J."/>
        </authorList>
    </citation>
    <scope>NUCLEOTIDE SEQUENCE [LARGE SCALE GENOMIC DNA]</scope>
    <source>
        <strain evidence="4">YJ-61-S</strain>
    </source>
</reference>
<feature type="signal peptide" evidence="2">
    <location>
        <begin position="1"/>
        <end position="22"/>
    </location>
</feature>
<organism evidence="3 4">
    <name type="scientific">Dokdonia ponticola</name>
    <dbReference type="NCBI Taxonomy" id="2041041"/>
    <lineage>
        <taxon>Bacteria</taxon>
        <taxon>Pseudomonadati</taxon>
        <taxon>Bacteroidota</taxon>
        <taxon>Flavobacteriia</taxon>
        <taxon>Flavobacteriales</taxon>
        <taxon>Flavobacteriaceae</taxon>
        <taxon>Dokdonia</taxon>
    </lineage>
</organism>
<dbReference type="RefSeq" id="WP_379977351.1">
    <property type="nucleotide sequence ID" value="NZ_JBHSFV010000002.1"/>
</dbReference>
<gene>
    <name evidence="3" type="ORF">ACFO3O_04525</name>
</gene>
<name>A0ABV9HSM8_9FLAO</name>
<sequence>MKFNISRIVVLCVIFLMMTALVNDESPSDGLSQTELALIERMEPDQILKMVQQFDQFRFYDDLKQVKIQIAHFGGVFSKENLKNHQNIELLTSLVDRLEQLRNSSFSDAIEIISEEGVRGVLSEDDQAAIEVIEAQIKEGKERIEIASVAYQKVLVLNKLLPYLGKIIEGNNPITKERVLEAYYQIELVAIQVDMIKKLLESKQGVILEVMLSKGELVSIKNKIEAYHSLTKLSSETYKMIANEELSQEILEERLASYLQLRRDYFLNDFSDLETEIIEIIQKVKLFEQKILDQYGSLKNFVAQIAVDAVVNTEEILSGLTSTEYIDVLPRGMSIENSAYWVRIQLPSGALALLKDGKSLNNMTGTLSLVYKPEITQHRTMLEDNSFLPGVTFTQAQQDTLYNALKKIVVDVPLGIQVSGLQLSQGSHANLPVIFYANDGSSIPYSDFSVALPKDSPWTNFRNDLQIQEKLFNDLQISKQLGLSVKKITVNPEDFDLTFTFRTETGSIFRSLLSLEQNANTFEISLKEIDNSSAILTENLRNEIGKQIAHRLDTMIKDEKHSKFLKALLMAESIENAEVFNNEDQIVGRIQFVPKGFSDLGKTFHTDATAELLFKTDIIEGKASVHLSNVFLPFEKPVRDYVRLFLEDKKEALKNSITRSISDAELSTVVFNLAEQVEFSKFQLDIERREIRTAVTLPDVSTKSIDLVIANGRIGAEGLEDMVTGIMAAKLEELVQSQFTEPLEKNCNDLIEDTKISLYTFDFEITDVNCDFNQPNLTAKAVYIDAPENFATLRLKADGEIILESFNAPVLKEKVIDKITSELEELSDFKYLEVKDPRFKNGILIVDTYINFEALDIYEKVGVFEISPDNKNILEATFSGVDIQTAFQSKINGYVKKSLERLIEKDLLKLEFSKDASGLYITDIERVNMFQDPKEIVFWADAKLKGITVPKFKITINLSAEDIMDAVKIELPADSVINALLQNVAKMTNLGGEIVPGLSVKILELYPQIGPLRLEGSVELKLNKLTFPAMRFTVTEKEIRFYPSLSFPLPGEYAISVSPPLTIFGSSVSLDLDEKQIVLGTNVTVGAPGVAEANSKLINLEGSLSAYYTEGNFGSMDLEANLFLITVLKVMEGKGQIDTSKGCFSMSSRTTGPLREIIKYDNGVAINCNNELLRSETKMDILGISLETVITAIQHGDVIDLNGEGRFNFIDIGKMTIKAGTTLEVGDINSLAKNAFVYLDGRIEVEDFDIARATVDADYYHALLSFEVLGVGITVNTPSINDFSEEMILEEILKLLEFNPEALLEILKDPSKISFKMAPMGAAKFDGGDTGGSPSDGPGPGSETPNSDVNTENNTGASSSQNNFVPVTGGKVKTSSQGVHNQGYGLKIVNRQDIKSHEYVLKNMNDAWPSNVQKGIVLEKENGYQLYHSVRYINDNVSKHFNSNFRFWKTDAVNQIDPSLVKYKKEEDGTQYYLIDNKKFPTSYGSLSWRIALAPNGKGYLYLEHLGFKLWQNTTKEFKEFDDNWLSQEWNYMTLFLRNKQVYKLSGRTFDSQRFNSFSNRLINNEKYYPMGATPDQLYVKKGNKFLNIQGNDFNNIEGVANRFFKRLEKRGVKLENVSALLFYGNYVLVVEKNDLIKFKTYHRRPNTEIRGELEQYAAAVGNVYVELPETELNNIFDSEPWYNPSNSLKDNVSQLAARYNGEMGLAAFKKFLILIEGLIEDPTKLPLVKTFNHNGRQFLISQSHDATRKIVMDLGQDTNTWVYIEKQDLFYDLGVTAINHNAMVDYFKDTPLVSNTFTNIIDRKLPFNITYLGKHQNRLFFYDYNGILFSQTNSNILGTKSKIYFNISDNQNAMKGGDLYSKAPYVRENATFFEEILKNVVVDNDVEILVEDTEGYPVAYMLDKNQFTIIWKNKTGVIDTLTYSKSDIDAILLRSKIPKAKLELITTIDTNELNYDLEELVQFLKLGYSNTGSWFEPNEDQVHPLSILK</sequence>